<evidence type="ECO:0000313" key="2">
    <source>
        <dbReference type="RefSeq" id="XP_045153305.1"/>
    </source>
</evidence>
<organism evidence="1 2">
    <name type="scientific">Echinops telfairi</name>
    <name type="common">Lesser hedgehog tenrec</name>
    <dbReference type="NCBI Taxonomy" id="9371"/>
    <lineage>
        <taxon>Eukaryota</taxon>
        <taxon>Metazoa</taxon>
        <taxon>Chordata</taxon>
        <taxon>Craniata</taxon>
        <taxon>Vertebrata</taxon>
        <taxon>Euteleostomi</taxon>
        <taxon>Mammalia</taxon>
        <taxon>Eutheria</taxon>
        <taxon>Afrotheria</taxon>
        <taxon>Tenrecidae</taxon>
        <taxon>Tenrecinae</taxon>
        <taxon>Echinops</taxon>
    </lineage>
</organism>
<gene>
    <name evidence="2" type="primary">LOC123522506</name>
</gene>
<dbReference type="RefSeq" id="XP_045153305.1">
    <property type="nucleotide sequence ID" value="XM_045297370.1"/>
</dbReference>
<accession>A0AC55DNI6</accession>
<keyword evidence="1" id="KW-1185">Reference proteome</keyword>
<name>A0AC55DNI6_ECHTE</name>
<protein>
    <submittedName>
        <fullName evidence="2">Uncharacterized protein LOC123522506</fullName>
    </submittedName>
</protein>
<sequence length="275" mass="31279">MGFCLTLRMVDCMFVQTGILLISCCILTAQCAQINCTSVADFDDCRGNVTDFCPKNSVCACKDGQPFCKCPNFRSRWQNYWYMGAKCDQLWSTQDLILVAALPGIGLALIVGVTMQTIYYCKKKPTKNVDDHREQKNVPQYDSVYALDTDMRPSPHNQGQNLWNSSTHRVFPRSSGSPPSAFPGRNYNSRTHEPREEYPHNFPFYDGSQGRAQPETNYGSNYFPTMHMKPLFNSSTQGAPKPSYIQRERQQIGYPGSEEPTMPYRPGAMQMKFNY</sequence>
<dbReference type="Proteomes" id="UP000694863">
    <property type="component" value="Unplaced"/>
</dbReference>
<proteinExistence type="predicted"/>
<evidence type="ECO:0000313" key="1">
    <source>
        <dbReference type="Proteomes" id="UP000694863"/>
    </source>
</evidence>
<reference evidence="2" key="1">
    <citation type="submission" date="2025-08" db="UniProtKB">
        <authorList>
            <consortium name="RefSeq"/>
        </authorList>
    </citation>
    <scope>IDENTIFICATION</scope>
</reference>